<proteinExistence type="inferred from homology"/>
<evidence type="ECO:0008006" key="6">
    <source>
        <dbReference type="Google" id="ProtNLM"/>
    </source>
</evidence>
<keyword evidence="2" id="KW-1015">Disulfide bond</keyword>
<evidence type="ECO:0000313" key="4">
    <source>
        <dbReference type="EMBL" id="KAF6204331.1"/>
    </source>
</evidence>
<evidence type="ECO:0000256" key="3">
    <source>
        <dbReference type="ARBA" id="ARBA00023706"/>
    </source>
</evidence>
<comment type="catalytic activity">
    <reaction evidence="3">
        <text>a 1,2-diacyl-sn-glycero-3-phosphate(in) = a 1,2-diacyl-sn-glycero-3-phosphate(out)</text>
        <dbReference type="Rhea" id="RHEA:36435"/>
        <dbReference type="ChEBI" id="CHEBI:58608"/>
    </reaction>
</comment>
<dbReference type="GO" id="GO:1990050">
    <property type="term" value="F:phosphatidic acid transfer activity"/>
    <property type="evidence" value="ECO:0007669"/>
    <property type="project" value="TreeGrafter"/>
</dbReference>
<comment type="caution">
    <text evidence="4">The sequence shown here is derived from an EMBL/GenBank/DDBJ whole genome shotgun (WGS) entry which is preliminary data.</text>
</comment>
<dbReference type="GO" id="GO:0005829">
    <property type="term" value="C:cytosol"/>
    <property type="evidence" value="ECO:0007669"/>
    <property type="project" value="TreeGrafter"/>
</dbReference>
<dbReference type="Pfam" id="PF05254">
    <property type="entry name" value="UPF0203"/>
    <property type="match status" value="1"/>
</dbReference>
<dbReference type="GO" id="GO:0005758">
    <property type="term" value="C:mitochondrial intermembrane space"/>
    <property type="evidence" value="ECO:0007669"/>
    <property type="project" value="TreeGrafter"/>
</dbReference>
<evidence type="ECO:0000256" key="1">
    <source>
        <dbReference type="ARBA" id="ARBA00006196"/>
    </source>
</evidence>
<dbReference type="EMBL" id="WIXP02000010">
    <property type="protein sequence ID" value="KAF6204331.1"/>
    <property type="molecule type" value="Genomic_DNA"/>
</dbReference>
<dbReference type="InterPro" id="IPR007918">
    <property type="entry name" value="MDM35_apoptosis"/>
</dbReference>
<comment type="similarity">
    <text evidence="1">Belongs to the TRIAP1/MDM35 family.</text>
</comment>
<protein>
    <recommendedName>
        <fullName evidence="6">TP53-regulated inhibitor of apoptosis 1</fullName>
    </recommendedName>
</protein>
<reference evidence="4" key="1">
    <citation type="journal article" date="2021" name="Mol. Ecol. Resour.">
        <title>Apolygus lucorum genome provides insights into omnivorousness and mesophyll feeding.</title>
        <authorList>
            <person name="Liu Y."/>
            <person name="Liu H."/>
            <person name="Wang H."/>
            <person name="Huang T."/>
            <person name="Liu B."/>
            <person name="Yang B."/>
            <person name="Yin L."/>
            <person name="Li B."/>
            <person name="Zhang Y."/>
            <person name="Zhang S."/>
            <person name="Jiang F."/>
            <person name="Zhang X."/>
            <person name="Ren Y."/>
            <person name="Wang B."/>
            <person name="Wang S."/>
            <person name="Lu Y."/>
            <person name="Wu K."/>
            <person name="Fan W."/>
            <person name="Wang G."/>
        </authorList>
    </citation>
    <scope>NUCLEOTIDE SEQUENCE</scope>
    <source>
        <strain evidence="4">12Hb</strain>
    </source>
</reference>
<dbReference type="GO" id="GO:0045332">
    <property type="term" value="P:phospholipid translocation"/>
    <property type="evidence" value="ECO:0007669"/>
    <property type="project" value="TreeGrafter"/>
</dbReference>
<dbReference type="PANTHER" id="PTHR46403">
    <property type="entry name" value="TP53-REGULATED INHIBITOR OF APOPTOSIS 1"/>
    <property type="match status" value="1"/>
</dbReference>
<sequence>MEACGQLKEDYDACFNVWFSQKFLKGDNNDSMCAQLLKVYKQCVEKSMKDHHIDLKDADIEILGTEKEAKVPEK</sequence>
<name>A0A8S9X7M0_APOLU</name>
<dbReference type="OrthoDB" id="19091at2759"/>
<dbReference type="GO" id="GO:0005634">
    <property type="term" value="C:nucleus"/>
    <property type="evidence" value="ECO:0007669"/>
    <property type="project" value="TreeGrafter"/>
</dbReference>
<organism evidence="4 5">
    <name type="scientific">Apolygus lucorum</name>
    <name type="common">Small green plant bug</name>
    <name type="synonym">Lygocoris lucorum</name>
    <dbReference type="NCBI Taxonomy" id="248454"/>
    <lineage>
        <taxon>Eukaryota</taxon>
        <taxon>Metazoa</taxon>
        <taxon>Ecdysozoa</taxon>
        <taxon>Arthropoda</taxon>
        <taxon>Hexapoda</taxon>
        <taxon>Insecta</taxon>
        <taxon>Pterygota</taxon>
        <taxon>Neoptera</taxon>
        <taxon>Paraneoptera</taxon>
        <taxon>Hemiptera</taxon>
        <taxon>Heteroptera</taxon>
        <taxon>Panheteroptera</taxon>
        <taxon>Cimicomorpha</taxon>
        <taxon>Miridae</taxon>
        <taxon>Mirini</taxon>
        <taxon>Apolygus</taxon>
    </lineage>
</organism>
<dbReference type="Proteomes" id="UP000466442">
    <property type="component" value="Unassembled WGS sequence"/>
</dbReference>
<evidence type="ECO:0000256" key="2">
    <source>
        <dbReference type="ARBA" id="ARBA00023157"/>
    </source>
</evidence>
<dbReference type="AlphaFoldDB" id="A0A8S9X7M0"/>
<dbReference type="PANTHER" id="PTHR46403:SF1">
    <property type="entry name" value="TP53-REGULATED INHIBITOR OF APOPTOSIS 1"/>
    <property type="match status" value="1"/>
</dbReference>
<evidence type="ECO:0000313" key="5">
    <source>
        <dbReference type="Proteomes" id="UP000466442"/>
    </source>
</evidence>
<accession>A0A8S9X7M0</accession>
<keyword evidence="5" id="KW-1185">Reference proteome</keyword>
<gene>
    <name evidence="4" type="ORF">GE061_002672</name>
</gene>